<proteinExistence type="predicted"/>
<feature type="region of interest" description="Disordered" evidence="1">
    <location>
        <begin position="1"/>
        <end position="26"/>
    </location>
</feature>
<protein>
    <submittedName>
        <fullName evidence="2">Uncharacterized protein</fullName>
    </submittedName>
</protein>
<reference evidence="2 3" key="1">
    <citation type="submission" date="2015-10" db="EMBL/GenBank/DDBJ databases">
        <title>Metagenome-Assembled Genomes uncover a global brackish microbiome.</title>
        <authorList>
            <person name="Hugerth L.W."/>
            <person name="Larsson J."/>
            <person name="Alneberg J."/>
            <person name="Lindh M.V."/>
            <person name="Legrand C."/>
            <person name="Pinhassi J."/>
            <person name="Andersson A.F."/>
        </authorList>
    </citation>
    <scope>NUCLEOTIDE SEQUENCE [LARGE SCALE GENOMIC DNA]</scope>
    <source>
        <strain evidence="2">BACL9 MAG-120820-bin42</strain>
    </source>
</reference>
<feature type="compositionally biased region" description="Basic and acidic residues" evidence="1">
    <location>
        <begin position="1"/>
        <end position="12"/>
    </location>
</feature>
<evidence type="ECO:0000256" key="1">
    <source>
        <dbReference type="SAM" id="MobiDB-lite"/>
    </source>
</evidence>
<dbReference type="EMBL" id="LIDM01000438">
    <property type="protein sequence ID" value="KRP30886.1"/>
    <property type="molecule type" value="Genomic_DNA"/>
</dbReference>
<evidence type="ECO:0000313" key="2">
    <source>
        <dbReference type="EMBL" id="KRP30886.1"/>
    </source>
</evidence>
<dbReference type="Proteomes" id="UP000051557">
    <property type="component" value="Unassembled WGS sequence"/>
</dbReference>
<gene>
    <name evidence="2" type="ORF">ABS32_08150</name>
</gene>
<name>A0A0R2X423_9BACT</name>
<accession>A0A0R2X423</accession>
<organism evidence="2 3">
    <name type="scientific">Verrucomicrobia subdivision 6 bacterium BACL9 MAG-120820-bin42</name>
    <dbReference type="NCBI Taxonomy" id="1655634"/>
    <lineage>
        <taxon>Bacteria</taxon>
        <taxon>Pseudomonadati</taxon>
        <taxon>Verrucomicrobiota</taxon>
        <taxon>Verrucomicrobiia</taxon>
        <taxon>Verrucomicrobiales</taxon>
        <taxon>Verrucomicrobia subdivision 6</taxon>
    </lineage>
</organism>
<evidence type="ECO:0000313" key="3">
    <source>
        <dbReference type="Proteomes" id="UP000051557"/>
    </source>
</evidence>
<dbReference type="AlphaFoldDB" id="A0A0R2X423"/>
<sequence>MSFDFVREDGLESRSATKVKTEQGEVGQGCGEADRARFLLAGEIGFGPLLVELGKRNAFLTDEIERGGASDFLEGFPEKFLLPLGGSF</sequence>
<comment type="caution">
    <text evidence="2">The sequence shown here is derived from an EMBL/GenBank/DDBJ whole genome shotgun (WGS) entry which is preliminary data.</text>
</comment>